<dbReference type="NCBIfam" id="TIGR01552">
    <property type="entry name" value="phd_fam"/>
    <property type="match status" value="1"/>
</dbReference>
<comment type="caution">
    <text evidence="2">The sequence shown here is derived from an EMBL/GenBank/DDBJ whole genome shotgun (WGS) entry which is preliminary data.</text>
</comment>
<evidence type="ECO:0008006" key="4">
    <source>
        <dbReference type="Google" id="ProtNLM"/>
    </source>
</evidence>
<dbReference type="Proteomes" id="UP000177269">
    <property type="component" value="Unassembled WGS sequence"/>
</dbReference>
<name>A0A1G2P299_9BACT</name>
<evidence type="ECO:0000256" key="1">
    <source>
        <dbReference type="ARBA" id="ARBA00009981"/>
    </source>
</evidence>
<proteinExistence type="inferred from homology"/>
<dbReference type="Gene3D" id="3.40.1620.10">
    <property type="entry name" value="YefM-like domain"/>
    <property type="match status" value="1"/>
</dbReference>
<comment type="similarity">
    <text evidence="1">Belongs to the phD/YefM antitoxin family.</text>
</comment>
<organism evidence="2 3">
    <name type="scientific">Candidatus Taylorbacteria bacterium RIFCSPLOWO2_12_FULL_43_20</name>
    <dbReference type="NCBI Taxonomy" id="1802332"/>
    <lineage>
        <taxon>Bacteria</taxon>
        <taxon>Candidatus Tayloriibacteriota</taxon>
    </lineage>
</organism>
<dbReference type="EMBL" id="MHSK01000011">
    <property type="protein sequence ID" value="OHA42467.1"/>
    <property type="molecule type" value="Genomic_DNA"/>
</dbReference>
<reference evidence="2 3" key="1">
    <citation type="journal article" date="2016" name="Nat. Commun.">
        <title>Thousands of microbial genomes shed light on interconnected biogeochemical processes in an aquifer system.</title>
        <authorList>
            <person name="Anantharaman K."/>
            <person name="Brown C.T."/>
            <person name="Hug L.A."/>
            <person name="Sharon I."/>
            <person name="Castelle C.J."/>
            <person name="Probst A.J."/>
            <person name="Thomas B.C."/>
            <person name="Singh A."/>
            <person name="Wilkins M.J."/>
            <person name="Karaoz U."/>
            <person name="Brodie E.L."/>
            <person name="Williams K.H."/>
            <person name="Hubbard S.S."/>
            <person name="Banfield J.F."/>
        </authorList>
    </citation>
    <scope>NUCLEOTIDE SEQUENCE [LARGE SCALE GENOMIC DNA]</scope>
</reference>
<protein>
    <recommendedName>
        <fullName evidence="4">Antitoxin</fullName>
    </recommendedName>
</protein>
<gene>
    <name evidence="2" type="ORF">A3G52_04625</name>
</gene>
<accession>A0A1G2P299</accession>
<dbReference type="AlphaFoldDB" id="A0A1G2P299"/>
<dbReference type="InterPro" id="IPR036165">
    <property type="entry name" value="YefM-like_sf"/>
</dbReference>
<sequence length="92" mass="10462">MPTKAKNNTNIIGFKELRENAGKYISAVEKGKVFTVVRRSRPIFKMIPVDEWGDEGLWTKVVDFTKFRKGGVKAEEVLASLKRLEDYSPSTI</sequence>
<evidence type="ECO:0000313" key="2">
    <source>
        <dbReference type="EMBL" id="OHA42467.1"/>
    </source>
</evidence>
<dbReference type="SUPFAM" id="SSF143120">
    <property type="entry name" value="YefM-like"/>
    <property type="match status" value="1"/>
</dbReference>
<evidence type="ECO:0000313" key="3">
    <source>
        <dbReference type="Proteomes" id="UP000177269"/>
    </source>
</evidence>